<comment type="caution">
    <text evidence="5">Lacks conserved residue(s) required for the propagation of feature annotation.</text>
</comment>
<dbReference type="InterPro" id="IPR035914">
    <property type="entry name" value="Sperma_CUB_dom_sf"/>
</dbReference>
<evidence type="ECO:0000256" key="3">
    <source>
        <dbReference type="ARBA" id="ARBA00022833"/>
    </source>
</evidence>
<proteinExistence type="predicted"/>
<evidence type="ECO:0000256" key="4">
    <source>
        <dbReference type="ARBA" id="ARBA00023157"/>
    </source>
</evidence>
<keyword evidence="1" id="KW-0479">Metal-binding</keyword>
<evidence type="ECO:0000313" key="11">
    <source>
        <dbReference type="Proteomes" id="UP001158576"/>
    </source>
</evidence>
<evidence type="ECO:0000259" key="9">
    <source>
        <dbReference type="PROSITE" id="PS50089"/>
    </source>
</evidence>
<dbReference type="InterPro" id="IPR013083">
    <property type="entry name" value="Znf_RING/FYVE/PHD"/>
</dbReference>
<dbReference type="PROSITE" id="PS01180">
    <property type="entry name" value="CUB"/>
    <property type="match status" value="1"/>
</dbReference>
<sequence length="521" mass="60024">MLGIFFLQTAHSMIIHQELLVEPEVIVPEDTIYLPQVYREIDLTCSGQEDLPDGGRFSSPGWTEEFVYANNLNCSWTLGRRGCTTEVDFYEIDIEDLHLLRKCPYDKLTISTGDQQLNRELCGRSPQKYSAFLALLVSNFHQTRRENDVEYEAIILESSGIGSGDGSGEEIQIDVLDLVNEESVFLEYNPFDYMSDFPIRSDQNQMKLRSRSIVTNDPKSTPKRARTQHQPNEFEKIFPDKVTSYGQFGKCEGSECDGVPAETIQISKGRFCEICVEKERGEEQVEGRKFDKSDAKFRCPAFSATESCKSENLSFQEFYLGSCCEPGSKWLTDNEKAQRKKLIIIKNIHAEAKREQTKLEAESKQQKWTVQRMEKLQSKKKQMANTLSECYQKILEEIEEIAPKIEDARKTHEGSTKRLLEKEKEVDMVAKRYKQLSYEYHAVEVKEKSAKEKMKGNGRCKVCLEEYSNNSLHHKCALRKCGHVSCKECLERILTESYNDYALCPHCRKSFTGFDLVRINE</sequence>
<feature type="coiled-coil region" evidence="7">
    <location>
        <begin position="345"/>
        <end position="425"/>
    </location>
</feature>
<dbReference type="SUPFAM" id="SSF57850">
    <property type="entry name" value="RING/U-box"/>
    <property type="match status" value="1"/>
</dbReference>
<dbReference type="CDD" id="cd00041">
    <property type="entry name" value="CUB"/>
    <property type="match status" value="1"/>
</dbReference>
<evidence type="ECO:0000313" key="10">
    <source>
        <dbReference type="EMBL" id="CAG5094450.1"/>
    </source>
</evidence>
<accession>A0ABN7SDD4</accession>
<keyword evidence="7" id="KW-0175">Coiled coil</keyword>
<organism evidence="10 11">
    <name type="scientific">Oikopleura dioica</name>
    <name type="common">Tunicate</name>
    <dbReference type="NCBI Taxonomy" id="34765"/>
    <lineage>
        <taxon>Eukaryota</taxon>
        <taxon>Metazoa</taxon>
        <taxon>Chordata</taxon>
        <taxon>Tunicata</taxon>
        <taxon>Appendicularia</taxon>
        <taxon>Copelata</taxon>
        <taxon>Oikopleuridae</taxon>
        <taxon>Oikopleura</taxon>
    </lineage>
</organism>
<name>A0ABN7SDD4_OIKDI</name>
<dbReference type="InterPro" id="IPR001841">
    <property type="entry name" value="Znf_RING"/>
</dbReference>
<dbReference type="InterPro" id="IPR000859">
    <property type="entry name" value="CUB_dom"/>
</dbReference>
<feature type="domain" description="CUB" evidence="8">
    <location>
        <begin position="45"/>
        <end position="124"/>
    </location>
</feature>
<dbReference type="PROSITE" id="PS50089">
    <property type="entry name" value="ZF_RING_2"/>
    <property type="match status" value="1"/>
</dbReference>
<evidence type="ECO:0000256" key="6">
    <source>
        <dbReference type="PROSITE-ProRule" id="PRU00175"/>
    </source>
</evidence>
<evidence type="ECO:0000259" key="8">
    <source>
        <dbReference type="PROSITE" id="PS01180"/>
    </source>
</evidence>
<reference evidence="10 11" key="1">
    <citation type="submission" date="2021-04" db="EMBL/GenBank/DDBJ databases">
        <authorList>
            <person name="Bliznina A."/>
        </authorList>
    </citation>
    <scope>NUCLEOTIDE SEQUENCE [LARGE SCALE GENOMIC DNA]</scope>
</reference>
<dbReference type="Gene3D" id="2.60.120.290">
    <property type="entry name" value="Spermadhesin, CUB domain"/>
    <property type="match status" value="1"/>
</dbReference>
<dbReference type="PANTHER" id="PTHR24255">
    <property type="entry name" value="COMPLEMENT COMPONENT 1, S SUBCOMPONENT-RELATED"/>
    <property type="match status" value="1"/>
</dbReference>
<protein>
    <submittedName>
        <fullName evidence="10">Oidioi.mRNA.OKI2018_I69.XSR.g13567.t1.cds</fullName>
    </submittedName>
</protein>
<evidence type="ECO:0000256" key="1">
    <source>
        <dbReference type="ARBA" id="ARBA00022723"/>
    </source>
</evidence>
<evidence type="ECO:0000256" key="5">
    <source>
        <dbReference type="PROSITE-ProRule" id="PRU00059"/>
    </source>
</evidence>
<evidence type="ECO:0000256" key="2">
    <source>
        <dbReference type="ARBA" id="ARBA00022771"/>
    </source>
</evidence>
<evidence type="ECO:0000256" key="7">
    <source>
        <dbReference type="SAM" id="Coils"/>
    </source>
</evidence>
<keyword evidence="2 6" id="KW-0863">Zinc-finger</keyword>
<keyword evidence="11" id="KW-1185">Reference proteome</keyword>
<dbReference type="Gene3D" id="3.30.40.10">
    <property type="entry name" value="Zinc/RING finger domain, C3HC4 (zinc finger)"/>
    <property type="match status" value="1"/>
</dbReference>
<dbReference type="PANTHER" id="PTHR24255:SF31">
    <property type="entry name" value="CUBILIN-LIKE PROTEIN"/>
    <property type="match status" value="1"/>
</dbReference>
<keyword evidence="3" id="KW-0862">Zinc</keyword>
<feature type="domain" description="RING-type" evidence="9">
    <location>
        <begin position="460"/>
        <end position="508"/>
    </location>
</feature>
<dbReference type="SUPFAM" id="SSF49854">
    <property type="entry name" value="Spermadhesin, CUB domain"/>
    <property type="match status" value="1"/>
</dbReference>
<keyword evidence="4" id="KW-1015">Disulfide bond</keyword>
<dbReference type="EMBL" id="OU015569">
    <property type="protein sequence ID" value="CAG5094450.1"/>
    <property type="molecule type" value="Genomic_DNA"/>
</dbReference>
<dbReference type="Proteomes" id="UP001158576">
    <property type="component" value="Chromosome XSR"/>
</dbReference>
<gene>
    <name evidence="10" type="ORF">OKIOD_LOCUS5125</name>
</gene>